<accession>A0A072UHS3</accession>
<name>A0A072UHS3_MEDTR</name>
<gene>
    <name evidence="1" type="ordered locus">MTR_4g033220</name>
</gene>
<proteinExistence type="predicted"/>
<sequence>MRKLNQNNLITTFFLYQNSIATYDKEARVCFEAICGGGRCVIFVEGLEHIRDRWKWLLDPVQGYSGVGLTVSLRHLRTWWTGAAFLKCGIITFLQRYAEIFSFIPQVLKWLGIYFVHSGELRHHFNQFTKMGGMPRYSHLLFKIISFATIWMIWKERNNCVFQNTISTPYSLLERVKIIFIVLV</sequence>
<reference evidence="2" key="3">
    <citation type="submission" date="2015-04" db="UniProtKB">
        <authorList>
            <consortium name="EnsemblPlants"/>
        </authorList>
    </citation>
    <scope>IDENTIFICATION</scope>
    <source>
        <strain evidence="2">cv. Jemalong A17</strain>
    </source>
</reference>
<reference evidence="1 3" key="1">
    <citation type="journal article" date="2011" name="Nature">
        <title>The Medicago genome provides insight into the evolution of rhizobial symbioses.</title>
        <authorList>
            <person name="Young N.D."/>
            <person name="Debelle F."/>
            <person name="Oldroyd G.E."/>
            <person name="Geurts R."/>
            <person name="Cannon S.B."/>
            <person name="Udvardi M.K."/>
            <person name="Benedito V.A."/>
            <person name="Mayer K.F."/>
            <person name="Gouzy J."/>
            <person name="Schoof H."/>
            <person name="Van de Peer Y."/>
            <person name="Proost S."/>
            <person name="Cook D.R."/>
            <person name="Meyers B.C."/>
            <person name="Spannagl M."/>
            <person name="Cheung F."/>
            <person name="De Mita S."/>
            <person name="Krishnakumar V."/>
            <person name="Gundlach H."/>
            <person name="Zhou S."/>
            <person name="Mudge J."/>
            <person name="Bharti A.K."/>
            <person name="Murray J.D."/>
            <person name="Naoumkina M.A."/>
            <person name="Rosen B."/>
            <person name="Silverstein K.A."/>
            <person name="Tang H."/>
            <person name="Rombauts S."/>
            <person name="Zhao P.X."/>
            <person name="Zhou P."/>
            <person name="Barbe V."/>
            <person name="Bardou P."/>
            <person name="Bechner M."/>
            <person name="Bellec A."/>
            <person name="Berger A."/>
            <person name="Berges H."/>
            <person name="Bidwell S."/>
            <person name="Bisseling T."/>
            <person name="Choisne N."/>
            <person name="Couloux A."/>
            <person name="Denny R."/>
            <person name="Deshpande S."/>
            <person name="Dai X."/>
            <person name="Doyle J.J."/>
            <person name="Dudez A.M."/>
            <person name="Farmer A.D."/>
            <person name="Fouteau S."/>
            <person name="Franken C."/>
            <person name="Gibelin C."/>
            <person name="Gish J."/>
            <person name="Goldstein S."/>
            <person name="Gonzalez A.J."/>
            <person name="Green P.J."/>
            <person name="Hallab A."/>
            <person name="Hartog M."/>
            <person name="Hua A."/>
            <person name="Humphray S.J."/>
            <person name="Jeong D.H."/>
            <person name="Jing Y."/>
            <person name="Jocker A."/>
            <person name="Kenton S.M."/>
            <person name="Kim D.J."/>
            <person name="Klee K."/>
            <person name="Lai H."/>
            <person name="Lang C."/>
            <person name="Lin S."/>
            <person name="Macmil S.L."/>
            <person name="Magdelenat G."/>
            <person name="Matthews L."/>
            <person name="McCorrison J."/>
            <person name="Monaghan E.L."/>
            <person name="Mun J.H."/>
            <person name="Najar F.Z."/>
            <person name="Nicholson C."/>
            <person name="Noirot C."/>
            <person name="O'Bleness M."/>
            <person name="Paule C.R."/>
            <person name="Poulain J."/>
            <person name="Prion F."/>
            <person name="Qin B."/>
            <person name="Qu C."/>
            <person name="Retzel E.F."/>
            <person name="Riddle C."/>
            <person name="Sallet E."/>
            <person name="Samain S."/>
            <person name="Samson N."/>
            <person name="Sanders I."/>
            <person name="Saurat O."/>
            <person name="Scarpelli C."/>
            <person name="Schiex T."/>
            <person name="Segurens B."/>
            <person name="Severin A.J."/>
            <person name="Sherrier D.J."/>
            <person name="Shi R."/>
            <person name="Sims S."/>
            <person name="Singer S.R."/>
            <person name="Sinharoy S."/>
            <person name="Sterck L."/>
            <person name="Viollet A."/>
            <person name="Wang B.B."/>
            <person name="Wang K."/>
            <person name="Wang M."/>
            <person name="Wang X."/>
            <person name="Warfsmann J."/>
            <person name="Weissenbach J."/>
            <person name="White D.D."/>
            <person name="White J.D."/>
            <person name="Wiley G.B."/>
            <person name="Wincker P."/>
            <person name="Xing Y."/>
            <person name="Yang L."/>
            <person name="Yao Z."/>
            <person name="Ying F."/>
            <person name="Zhai J."/>
            <person name="Zhou L."/>
            <person name="Zuber A."/>
            <person name="Denarie J."/>
            <person name="Dixon R.A."/>
            <person name="May G.D."/>
            <person name="Schwartz D.C."/>
            <person name="Rogers J."/>
            <person name="Quetier F."/>
            <person name="Town C.D."/>
            <person name="Roe B.A."/>
        </authorList>
    </citation>
    <scope>NUCLEOTIDE SEQUENCE [LARGE SCALE GENOMIC DNA]</scope>
    <source>
        <strain evidence="1">A17</strain>
        <strain evidence="2 3">cv. Jemalong A17</strain>
    </source>
</reference>
<keyword evidence="3" id="KW-1185">Reference proteome</keyword>
<reference evidence="1 3" key="2">
    <citation type="journal article" date="2014" name="BMC Genomics">
        <title>An improved genome release (version Mt4.0) for the model legume Medicago truncatula.</title>
        <authorList>
            <person name="Tang H."/>
            <person name="Krishnakumar V."/>
            <person name="Bidwell S."/>
            <person name="Rosen B."/>
            <person name="Chan A."/>
            <person name="Zhou S."/>
            <person name="Gentzbittel L."/>
            <person name="Childs K.L."/>
            <person name="Yandell M."/>
            <person name="Gundlach H."/>
            <person name="Mayer K.F."/>
            <person name="Schwartz D.C."/>
            <person name="Town C.D."/>
        </authorList>
    </citation>
    <scope>GENOME REANNOTATION</scope>
    <source>
        <strain evidence="1">A17</strain>
        <strain evidence="2 3">cv. Jemalong A17</strain>
    </source>
</reference>
<dbReference type="EnsemblPlants" id="KEH29294">
    <property type="protein sequence ID" value="KEH29294"/>
    <property type="gene ID" value="MTR_4g033220"/>
</dbReference>
<protein>
    <submittedName>
        <fullName evidence="1 2">Uncharacterized protein</fullName>
    </submittedName>
</protein>
<organism evidence="1 3">
    <name type="scientific">Medicago truncatula</name>
    <name type="common">Barrel medic</name>
    <name type="synonym">Medicago tribuloides</name>
    <dbReference type="NCBI Taxonomy" id="3880"/>
    <lineage>
        <taxon>Eukaryota</taxon>
        <taxon>Viridiplantae</taxon>
        <taxon>Streptophyta</taxon>
        <taxon>Embryophyta</taxon>
        <taxon>Tracheophyta</taxon>
        <taxon>Spermatophyta</taxon>
        <taxon>Magnoliopsida</taxon>
        <taxon>eudicotyledons</taxon>
        <taxon>Gunneridae</taxon>
        <taxon>Pentapetalae</taxon>
        <taxon>rosids</taxon>
        <taxon>fabids</taxon>
        <taxon>Fabales</taxon>
        <taxon>Fabaceae</taxon>
        <taxon>Papilionoideae</taxon>
        <taxon>50 kb inversion clade</taxon>
        <taxon>NPAAA clade</taxon>
        <taxon>Hologalegina</taxon>
        <taxon>IRL clade</taxon>
        <taxon>Trifolieae</taxon>
        <taxon>Medicago</taxon>
    </lineage>
</organism>
<dbReference type="Proteomes" id="UP000002051">
    <property type="component" value="Chromosome 4"/>
</dbReference>
<dbReference type="AlphaFoldDB" id="A0A072UHS3"/>
<dbReference type="EMBL" id="CM001220">
    <property type="protein sequence ID" value="KEH29294.1"/>
    <property type="molecule type" value="Genomic_DNA"/>
</dbReference>
<evidence type="ECO:0000313" key="1">
    <source>
        <dbReference type="EMBL" id="KEH29294.1"/>
    </source>
</evidence>
<evidence type="ECO:0000313" key="2">
    <source>
        <dbReference type="EnsemblPlants" id="KEH29294"/>
    </source>
</evidence>
<dbReference type="HOGENOM" id="CLU_1470291_0_0_1"/>
<evidence type="ECO:0000313" key="3">
    <source>
        <dbReference type="Proteomes" id="UP000002051"/>
    </source>
</evidence>